<proteinExistence type="predicted"/>
<evidence type="ECO:0000313" key="1">
    <source>
        <dbReference type="Ensembl" id="ENSCCRP00020094753.1"/>
    </source>
</evidence>
<name>A0A8C2PZK3_CYPCA</name>
<protein>
    <submittedName>
        <fullName evidence="1">Uncharacterized protein</fullName>
    </submittedName>
</protein>
<dbReference type="AlphaFoldDB" id="A0A8C2PZK3"/>
<dbReference type="Proteomes" id="UP000694701">
    <property type="component" value="Unplaced"/>
</dbReference>
<dbReference type="Ensembl" id="ENSCCRT00020103544.1">
    <property type="protein sequence ID" value="ENSCCRP00020094753.1"/>
    <property type="gene ID" value="ENSCCRG00020043388.1"/>
</dbReference>
<accession>A0A8C2PZK3</accession>
<sequence>SFRLLKFNTSLLLDQEFLSQLRTSLVEFIELNSGSTNNAQVLWEVTKCFIRGK</sequence>
<organism evidence="1 2">
    <name type="scientific">Cyprinus carpio</name>
    <name type="common">Common carp</name>
    <dbReference type="NCBI Taxonomy" id="7962"/>
    <lineage>
        <taxon>Eukaryota</taxon>
        <taxon>Metazoa</taxon>
        <taxon>Chordata</taxon>
        <taxon>Craniata</taxon>
        <taxon>Vertebrata</taxon>
        <taxon>Euteleostomi</taxon>
        <taxon>Actinopterygii</taxon>
        <taxon>Neopterygii</taxon>
        <taxon>Teleostei</taxon>
        <taxon>Ostariophysi</taxon>
        <taxon>Cypriniformes</taxon>
        <taxon>Cyprinidae</taxon>
        <taxon>Cyprininae</taxon>
        <taxon>Cyprinus</taxon>
    </lineage>
</organism>
<reference evidence="1" key="1">
    <citation type="submission" date="2025-08" db="UniProtKB">
        <authorList>
            <consortium name="Ensembl"/>
        </authorList>
    </citation>
    <scope>IDENTIFICATION</scope>
</reference>
<evidence type="ECO:0000313" key="2">
    <source>
        <dbReference type="Proteomes" id="UP000694701"/>
    </source>
</evidence>